<dbReference type="SUPFAM" id="SSF52518">
    <property type="entry name" value="Thiamin diphosphate-binding fold (THDP-binding)"/>
    <property type="match status" value="1"/>
</dbReference>
<dbReference type="PANTHER" id="PTHR43825:SF3">
    <property type="entry name" value="PYRUVATE DEHYDROGENASE E1 COMPONENT"/>
    <property type="match status" value="1"/>
</dbReference>
<dbReference type="InterPro" id="IPR051157">
    <property type="entry name" value="PDH/Transketolase"/>
</dbReference>
<dbReference type="SUPFAM" id="SSF52922">
    <property type="entry name" value="TK C-terminal domain-like"/>
    <property type="match status" value="1"/>
</dbReference>
<dbReference type="OrthoDB" id="8732661at2"/>
<accession>A0A7Z8K2L4</accession>
<feature type="domain" description="Transketolase-like pyrimidine-binding" evidence="1">
    <location>
        <begin position="1"/>
        <end position="163"/>
    </location>
</feature>
<dbReference type="InterPro" id="IPR033248">
    <property type="entry name" value="Transketolase_C"/>
</dbReference>
<dbReference type="GO" id="GO:0000287">
    <property type="term" value="F:magnesium ion binding"/>
    <property type="evidence" value="ECO:0007669"/>
    <property type="project" value="UniProtKB-ARBA"/>
</dbReference>
<dbReference type="Pfam" id="PF02780">
    <property type="entry name" value="Transketolase_C"/>
    <property type="match status" value="1"/>
</dbReference>
<evidence type="ECO:0000313" key="2">
    <source>
        <dbReference type="EMBL" id="TKR26539.1"/>
    </source>
</evidence>
<evidence type="ECO:0000259" key="1">
    <source>
        <dbReference type="SMART" id="SM00861"/>
    </source>
</evidence>
<dbReference type="Proteomes" id="UP000308121">
    <property type="component" value="Unassembled WGS sequence"/>
</dbReference>
<dbReference type="EMBL" id="SZYE01000023">
    <property type="protein sequence ID" value="TKR26539.1"/>
    <property type="molecule type" value="Genomic_DNA"/>
</dbReference>
<dbReference type="InterPro" id="IPR005475">
    <property type="entry name" value="Transketolase-like_Pyr-bd"/>
</dbReference>
<dbReference type="InterPro" id="IPR029061">
    <property type="entry name" value="THDP-binding"/>
</dbReference>
<sequence>MRARFSTTMADLLRTDERTALVLADIGPLDLVAGEPAEERVVNVGIREQTMIGVASGLAMAGLRPFVHTYAPFLVERPYEQIKLDLSHQERGAVLVSVGASFDAASEGRTHQAPADVALLSALPGWRLHTPGHPDEVEALTRAAARTDDRQYIRLSTQTNPEPWPADGAIHVVRPGTGTLVLAIGPALASALGAVEGHDATLAYTATPVPLDRAGLRELAGQHERVVVVEPYLEGTTAHEVAAALRGRAVDVEYVGVGRTEQRVYGTPADHARLHGLDVAGVRARLLARSRPPRPGGPGA</sequence>
<dbReference type="Gene3D" id="3.40.50.970">
    <property type="match status" value="1"/>
</dbReference>
<name>A0A7Z8K2L4_9CELL</name>
<dbReference type="Pfam" id="PF02779">
    <property type="entry name" value="Transket_pyr"/>
    <property type="match status" value="1"/>
</dbReference>
<proteinExistence type="predicted"/>
<organism evidence="2 3">
    <name type="scientific">Cellulomonas hominis</name>
    <dbReference type="NCBI Taxonomy" id="156981"/>
    <lineage>
        <taxon>Bacteria</taxon>
        <taxon>Bacillati</taxon>
        <taxon>Actinomycetota</taxon>
        <taxon>Actinomycetes</taxon>
        <taxon>Micrococcales</taxon>
        <taxon>Cellulomonadaceae</taxon>
        <taxon>Cellulomonas</taxon>
    </lineage>
</organism>
<dbReference type="CDD" id="cd07033">
    <property type="entry name" value="TPP_PYR_DXS_TK_like"/>
    <property type="match status" value="1"/>
</dbReference>
<protein>
    <submittedName>
        <fullName evidence="2">Transketolase</fullName>
    </submittedName>
</protein>
<evidence type="ECO:0000313" key="3">
    <source>
        <dbReference type="Proteomes" id="UP000308121"/>
    </source>
</evidence>
<dbReference type="AlphaFoldDB" id="A0A7Z8K2L4"/>
<dbReference type="RefSeq" id="WP_154728623.1">
    <property type="nucleotide sequence ID" value="NZ_SZYE01000023.1"/>
</dbReference>
<reference evidence="2 3" key="1">
    <citation type="submission" date="2019-05" db="EMBL/GenBank/DDBJ databases">
        <title>Genome sequence of Cellulomonas hominis strain CS1.</title>
        <authorList>
            <person name="Belmont J."/>
            <person name="Maclea K.S."/>
        </authorList>
    </citation>
    <scope>NUCLEOTIDE SEQUENCE [LARGE SCALE GENOMIC DNA]</scope>
    <source>
        <strain evidence="2 3">CS1</strain>
    </source>
</reference>
<dbReference type="SMART" id="SM00861">
    <property type="entry name" value="Transket_pyr"/>
    <property type="match status" value="1"/>
</dbReference>
<comment type="caution">
    <text evidence="2">The sequence shown here is derived from an EMBL/GenBank/DDBJ whole genome shotgun (WGS) entry which is preliminary data.</text>
</comment>
<gene>
    <name evidence="2" type="ORF">FA014_05095</name>
</gene>
<dbReference type="Gene3D" id="3.40.50.920">
    <property type="match status" value="1"/>
</dbReference>
<dbReference type="PANTHER" id="PTHR43825">
    <property type="entry name" value="PYRUVATE DEHYDROGENASE E1 COMPONENT"/>
    <property type="match status" value="1"/>
</dbReference>
<dbReference type="InterPro" id="IPR009014">
    <property type="entry name" value="Transketo_C/PFOR_II"/>
</dbReference>